<gene>
    <name evidence="2" type="ORF">AG1IA_03418</name>
</gene>
<accession>L8WWT2</accession>
<comment type="caution">
    <text evidence="2">The sequence shown here is derived from an EMBL/GenBank/DDBJ whole genome shotgun (WGS) entry which is preliminary data.</text>
</comment>
<dbReference type="Proteomes" id="UP000011668">
    <property type="component" value="Unassembled WGS sequence"/>
</dbReference>
<sequence length="285" mass="31951">MSPTPFQSTLPSGTPAHYVILNHKNPEFESCLWIETAQVQMCANMMQCLAKLRPIHAQKRIYTPSTIDDLNFNLGEPKAALPVGTTTRGPFVRSTEQKSFPSRTHRHPQRRDPDICTLNRSRGALGIFFPEGWISNRYPPCGTGLNSPLKRYACAVAGCTSYDFVNWLGIWGGRGYYSSRQACHICSSESHEYSSVGGGYWPPHRSWDSRTINAYGEKLAHVGVQAAAPMILGQTASKARPQKDCVSRLHHRQLQALAYMIREENMTHDSTGESIVSFRFLPTYE</sequence>
<evidence type="ECO:0000313" key="3">
    <source>
        <dbReference type="Proteomes" id="UP000011668"/>
    </source>
</evidence>
<protein>
    <submittedName>
        <fullName evidence="2">Uncharacterized protein</fullName>
    </submittedName>
</protein>
<proteinExistence type="predicted"/>
<dbReference type="AlphaFoldDB" id="L8WWT2"/>
<keyword evidence="3" id="KW-1185">Reference proteome</keyword>
<evidence type="ECO:0000256" key="1">
    <source>
        <dbReference type="SAM" id="MobiDB-lite"/>
    </source>
</evidence>
<dbReference type="HOGENOM" id="CLU_977210_0_0_1"/>
<feature type="region of interest" description="Disordered" evidence="1">
    <location>
        <begin position="85"/>
        <end position="114"/>
    </location>
</feature>
<name>L8WWT2_THACA</name>
<dbReference type="EMBL" id="AFRT01000793">
    <property type="protein sequence ID" value="ELU42556.1"/>
    <property type="molecule type" value="Genomic_DNA"/>
</dbReference>
<organism evidence="2 3">
    <name type="scientific">Thanatephorus cucumeris (strain AG1-IA)</name>
    <name type="common">Rice sheath blight fungus</name>
    <name type="synonym">Rhizoctonia solani</name>
    <dbReference type="NCBI Taxonomy" id="983506"/>
    <lineage>
        <taxon>Eukaryota</taxon>
        <taxon>Fungi</taxon>
        <taxon>Dikarya</taxon>
        <taxon>Basidiomycota</taxon>
        <taxon>Agaricomycotina</taxon>
        <taxon>Agaricomycetes</taxon>
        <taxon>Cantharellales</taxon>
        <taxon>Ceratobasidiaceae</taxon>
        <taxon>Rhizoctonia</taxon>
        <taxon>Rhizoctonia solani AG-1</taxon>
    </lineage>
</organism>
<evidence type="ECO:0000313" key="2">
    <source>
        <dbReference type="EMBL" id="ELU42556.1"/>
    </source>
</evidence>
<reference evidence="2 3" key="1">
    <citation type="journal article" date="2013" name="Nat. Commun.">
        <title>The evolution and pathogenic mechanisms of the rice sheath blight pathogen.</title>
        <authorList>
            <person name="Zheng A."/>
            <person name="Lin R."/>
            <person name="Xu L."/>
            <person name="Qin P."/>
            <person name="Tang C."/>
            <person name="Ai P."/>
            <person name="Zhang D."/>
            <person name="Liu Y."/>
            <person name="Sun Z."/>
            <person name="Feng H."/>
            <person name="Wang Y."/>
            <person name="Chen Y."/>
            <person name="Liang X."/>
            <person name="Fu R."/>
            <person name="Li Q."/>
            <person name="Zhang J."/>
            <person name="Yu X."/>
            <person name="Xie Z."/>
            <person name="Ding L."/>
            <person name="Guan P."/>
            <person name="Tang J."/>
            <person name="Liang Y."/>
            <person name="Wang S."/>
            <person name="Deng Q."/>
            <person name="Li S."/>
            <person name="Zhu J."/>
            <person name="Wang L."/>
            <person name="Liu H."/>
            <person name="Li P."/>
        </authorList>
    </citation>
    <scope>NUCLEOTIDE SEQUENCE [LARGE SCALE GENOMIC DNA]</scope>
    <source>
        <strain evidence="3">AG-1 IA</strain>
    </source>
</reference>